<dbReference type="GO" id="GO:0051539">
    <property type="term" value="F:4 iron, 4 sulfur cluster binding"/>
    <property type="evidence" value="ECO:0007669"/>
    <property type="project" value="UniProtKB-KW"/>
</dbReference>
<evidence type="ECO:0000256" key="4">
    <source>
        <dbReference type="ARBA" id="ARBA00022723"/>
    </source>
</evidence>
<dbReference type="GO" id="GO:0043546">
    <property type="term" value="F:molybdopterin cofactor binding"/>
    <property type="evidence" value="ECO:0007669"/>
    <property type="project" value="InterPro"/>
</dbReference>
<dbReference type="InterPro" id="IPR006657">
    <property type="entry name" value="MoPterin_dinucl-bd_dom"/>
</dbReference>
<evidence type="ECO:0000256" key="2">
    <source>
        <dbReference type="ARBA" id="ARBA00022485"/>
    </source>
</evidence>
<dbReference type="PROSITE" id="PS51257">
    <property type="entry name" value="PROKAR_LIPOPROTEIN"/>
    <property type="match status" value="1"/>
</dbReference>
<comment type="caution">
    <text evidence="10">The sequence shown here is derived from an EMBL/GenBank/DDBJ whole genome shotgun (WGS) entry which is preliminary data.</text>
</comment>
<dbReference type="InterPro" id="IPR050612">
    <property type="entry name" value="Prok_Mopterin_Oxidored"/>
</dbReference>
<evidence type="ECO:0000313" key="10">
    <source>
        <dbReference type="EMBL" id="RDB58174.1"/>
    </source>
</evidence>
<comment type="similarity">
    <text evidence="1">Belongs to the prokaryotic molybdopterin-containing oxidoreductase family.</text>
</comment>
<dbReference type="InterPro" id="IPR009010">
    <property type="entry name" value="Asp_de-COase-like_dom_sf"/>
</dbReference>
<evidence type="ECO:0000256" key="3">
    <source>
        <dbReference type="ARBA" id="ARBA00022505"/>
    </source>
</evidence>
<keyword evidence="7" id="KW-0408">Iron</keyword>
<keyword evidence="4" id="KW-0479">Metal-binding</keyword>
<dbReference type="SMART" id="SM00926">
    <property type="entry name" value="Molybdop_Fe4S4"/>
    <property type="match status" value="1"/>
</dbReference>
<organism evidence="10 11">
    <name type="scientific">Slackia isoflavoniconvertens</name>
    <dbReference type="NCBI Taxonomy" id="572010"/>
    <lineage>
        <taxon>Bacteria</taxon>
        <taxon>Bacillati</taxon>
        <taxon>Actinomycetota</taxon>
        <taxon>Coriobacteriia</taxon>
        <taxon>Eggerthellales</taxon>
        <taxon>Eggerthellaceae</taxon>
        <taxon>Slackia</taxon>
    </lineage>
</organism>
<feature type="domain" description="4Fe-4S Mo/W bis-MGD-type" evidence="9">
    <location>
        <begin position="49"/>
        <end position="105"/>
    </location>
</feature>
<keyword evidence="6" id="KW-0560">Oxidoreductase</keyword>
<evidence type="ECO:0000259" key="9">
    <source>
        <dbReference type="PROSITE" id="PS51669"/>
    </source>
</evidence>
<dbReference type="SUPFAM" id="SSF53706">
    <property type="entry name" value="Formate dehydrogenase/DMSO reductase, domains 1-3"/>
    <property type="match status" value="1"/>
</dbReference>
<sequence length="902" mass="99386">MGKHQPAISRRGFVAASGAVALGAGLGATATGCSSGGDAAKGGDAQKEGKWVPTTCNMCFNQCSILAHVVDGKVVELKGNPDSPVGRGHICAKGASGIMQLYDPNRITKPMKRTNPKKGFDQDPGWEEISWDEAYELVNKNISEAIERSGPHAVTGMSMVASQAGSLVRHTALGVIYGNAEGSCSDICGAGVHQLEYLHTGSGNAMPDYKYCNYIVQFGTNAGTATRHGFNMTVEPFSERRKEGLRLVSFDPHMGGSGEQADLWVPILPGTDAAVALAMAYVLVHEENLIDVDFLTNRTNGPALVDLETKRIIRAEGSNKALYMDLSDNAVKPYDECEKPALEGTFEVDGKTCSTGFTLYKEHIKTYTPEYAESISTVPAATIRQVAKEYGEAAHIGETITIDGVTLPYRPVCVDAFSGITRHKHSFLTCWSVFSLNNLVGATNAVGGFIGFDPACNGWADNNPQMAFRPGIWEEDGFIEDVSLMLAFPHSYYRKIRESDYTPKTMGMLELQPMSEDNHFEHVAQAHPDLYHTQAAEVAFCYACNPIKWWGNYDEQAEIFKSYKYVIGVDIFLNESSYFYDVILPECCYLERLEPLPHFALNHRVIGGLDNPWAVTAWQKVVEPKDGAPSSFQLFAELAHRAGKDAEFIATLNAMYRVKDEYSVPMDQKLEPEAFADSVLKSVIDEEHGIEWMKEHGVYTYPRKIDEVYIWANDAPGKVPLYWDFMLEAKEKVEAKVAELGIPWETDDYQPLPDWKPGCGFDVENPDYDIIPVYYTDAVNTDSWLMENPWINEINEANPYGYTIEMNKATAEAKGLASGDNVRLETLEGVSVEGKLAVSEGVHASCVSVIGGDWGSKSEFMPIAKDKGVPIVHLLPGQTPDRMDHICSAFDQCIRVKIEKIA</sequence>
<protein>
    <submittedName>
        <fullName evidence="10">Molybdopterin oxidoreductase</fullName>
    </submittedName>
</protein>
<evidence type="ECO:0000256" key="8">
    <source>
        <dbReference type="ARBA" id="ARBA00023014"/>
    </source>
</evidence>
<evidence type="ECO:0000256" key="5">
    <source>
        <dbReference type="ARBA" id="ARBA00022729"/>
    </source>
</evidence>
<dbReference type="AlphaFoldDB" id="A0A369LG57"/>
<dbReference type="GO" id="GO:0046872">
    <property type="term" value="F:metal ion binding"/>
    <property type="evidence" value="ECO:0007669"/>
    <property type="project" value="UniProtKB-KW"/>
</dbReference>
<keyword evidence="5" id="KW-0732">Signal</keyword>
<dbReference type="Gene3D" id="2.40.40.20">
    <property type="match status" value="1"/>
</dbReference>
<dbReference type="Proteomes" id="UP000253975">
    <property type="component" value="Unassembled WGS sequence"/>
</dbReference>
<dbReference type="InterPro" id="IPR006311">
    <property type="entry name" value="TAT_signal"/>
</dbReference>
<dbReference type="Pfam" id="PF00384">
    <property type="entry name" value="Molybdopterin"/>
    <property type="match status" value="1"/>
</dbReference>
<keyword evidence="2" id="KW-0004">4Fe-4S</keyword>
<keyword evidence="3" id="KW-0500">Molybdenum</keyword>
<dbReference type="PANTHER" id="PTHR43742">
    <property type="entry name" value="TRIMETHYLAMINE-N-OXIDE REDUCTASE"/>
    <property type="match status" value="1"/>
</dbReference>
<dbReference type="InterPro" id="IPR006656">
    <property type="entry name" value="Mopterin_OxRdtase"/>
</dbReference>
<dbReference type="RefSeq" id="WP_114615683.1">
    <property type="nucleotide sequence ID" value="NZ_PPTO01000009.1"/>
</dbReference>
<dbReference type="SUPFAM" id="SSF50692">
    <property type="entry name" value="ADC-like"/>
    <property type="match status" value="1"/>
</dbReference>
<reference evidence="10 11" key="1">
    <citation type="journal article" date="2018" name="Elife">
        <title>Discovery and characterization of a prevalent human gut bacterial enzyme sufficient for the inactivation of a family of plant toxins.</title>
        <authorList>
            <person name="Koppel N."/>
            <person name="Bisanz J.E."/>
            <person name="Pandelia M.E."/>
            <person name="Turnbaugh P.J."/>
            <person name="Balskus E.P."/>
        </authorList>
    </citation>
    <scope>NUCLEOTIDE SEQUENCE [LARGE SCALE GENOMIC DNA]</scope>
    <source>
        <strain evidence="10 11">OB21 GAM31</strain>
    </source>
</reference>
<dbReference type="Gene3D" id="3.40.50.740">
    <property type="match status" value="2"/>
</dbReference>
<keyword evidence="8" id="KW-0411">Iron-sulfur</keyword>
<proteinExistence type="inferred from homology"/>
<dbReference type="PROSITE" id="PS51669">
    <property type="entry name" value="4FE4S_MOW_BIS_MGD"/>
    <property type="match status" value="1"/>
</dbReference>
<evidence type="ECO:0000256" key="7">
    <source>
        <dbReference type="ARBA" id="ARBA00023004"/>
    </source>
</evidence>
<evidence type="ECO:0000256" key="1">
    <source>
        <dbReference type="ARBA" id="ARBA00010312"/>
    </source>
</evidence>
<dbReference type="GO" id="GO:0016491">
    <property type="term" value="F:oxidoreductase activity"/>
    <property type="evidence" value="ECO:0007669"/>
    <property type="project" value="UniProtKB-KW"/>
</dbReference>
<accession>A0A369LG57</accession>
<dbReference type="PANTHER" id="PTHR43742:SF9">
    <property type="entry name" value="TETRATHIONATE REDUCTASE SUBUNIT A"/>
    <property type="match status" value="1"/>
</dbReference>
<dbReference type="Gene3D" id="3.40.228.10">
    <property type="entry name" value="Dimethylsulfoxide Reductase, domain 2"/>
    <property type="match status" value="1"/>
</dbReference>
<dbReference type="Pfam" id="PF01568">
    <property type="entry name" value="Molydop_binding"/>
    <property type="match status" value="1"/>
</dbReference>
<dbReference type="EMBL" id="PPTO01000009">
    <property type="protein sequence ID" value="RDB58174.1"/>
    <property type="molecule type" value="Genomic_DNA"/>
</dbReference>
<dbReference type="PROSITE" id="PS51318">
    <property type="entry name" value="TAT"/>
    <property type="match status" value="1"/>
</dbReference>
<dbReference type="InterPro" id="IPR006963">
    <property type="entry name" value="Mopterin_OxRdtase_4Fe-4S_dom"/>
</dbReference>
<name>A0A369LG57_9ACTN</name>
<evidence type="ECO:0000313" key="11">
    <source>
        <dbReference type="Proteomes" id="UP000253975"/>
    </source>
</evidence>
<evidence type="ECO:0000256" key="6">
    <source>
        <dbReference type="ARBA" id="ARBA00023002"/>
    </source>
</evidence>
<gene>
    <name evidence="10" type="ORF">C1881_06285</name>
</gene>
<dbReference type="Gene3D" id="2.20.25.90">
    <property type="entry name" value="ADC-like domains"/>
    <property type="match status" value="1"/>
</dbReference>
<dbReference type="Pfam" id="PF04879">
    <property type="entry name" value="Molybdop_Fe4S4"/>
    <property type="match status" value="1"/>
</dbReference>